<evidence type="ECO:0000313" key="4">
    <source>
        <dbReference type="Proteomes" id="UP000027195"/>
    </source>
</evidence>
<reference evidence="4" key="1">
    <citation type="journal article" date="2014" name="Proc. Natl. Acad. Sci. U.S.A.">
        <title>Extensive sampling of basidiomycete genomes demonstrates inadequacy of the white-rot/brown-rot paradigm for wood decay fungi.</title>
        <authorList>
            <person name="Riley R."/>
            <person name="Salamov A.A."/>
            <person name="Brown D.W."/>
            <person name="Nagy L.G."/>
            <person name="Floudas D."/>
            <person name="Held B.W."/>
            <person name="Levasseur A."/>
            <person name="Lombard V."/>
            <person name="Morin E."/>
            <person name="Otillar R."/>
            <person name="Lindquist E.A."/>
            <person name="Sun H."/>
            <person name="LaButti K.M."/>
            <person name="Schmutz J."/>
            <person name="Jabbour D."/>
            <person name="Luo H."/>
            <person name="Baker S.E."/>
            <person name="Pisabarro A.G."/>
            <person name="Walton J.D."/>
            <person name="Blanchette R.A."/>
            <person name="Henrissat B."/>
            <person name="Martin F."/>
            <person name="Cullen D."/>
            <person name="Hibbett D.S."/>
            <person name="Grigoriev I.V."/>
        </authorList>
    </citation>
    <scope>NUCLEOTIDE SEQUENCE [LARGE SCALE GENOMIC DNA]</scope>
    <source>
        <strain evidence="4">FD-172 SS1</strain>
    </source>
</reference>
<gene>
    <name evidence="3" type="ORF">BOTBODRAFT_174252</name>
</gene>
<dbReference type="EMBL" id="KL198034">
    <property type="protein sequence ID" value="KDQ15076.1"/>
    <property type="molecule type" value="Genomic_DNA"/>
</dbReference>
<dbReference type="InterPro" id="IPR050819">
    <property type="entry name" value="Tripeptidyl-peptidase_I"/>
</dbReference>
<feature type="domain" description="Peptidase S53" evidence="2">
    <location>
        <begin position="1"/>
        <end position="157"/>
    </location>
</feature>
<dbReference type="SUPFAM" id="SSF52743">
    <property type="entry name" value="Subtilisin-like"/>
    <property type="match status" value="1"/>
</dbReference>
<dbReference type="GO" id="GO:0046872">
    <property type="term" value="F:metal ion binding"/>
    <property type="evidence" value="ECO:0007669"/>
    <property type="project" value="UniProtKB-UniRule"/>
</dbReference>
<dbReference type="STRING" id="930990.A0A067MU17"/>
<dbReference type="InParanoid" id="A0A067MU17"/>
<dbReference type="Proteomes" id="UP000027195">
    <property type="component" value="Unassembled WGS sequence"/>
</dbReference>
<dbReference type="HOGENOM" id="CLU_013783_0_1_1"/>
<dbReference type="InterPro" id="IPR036852">
    <property type="entry name" value="Peptidase_S8/S53_dom_sf"/>
</dbReference>
<feature type="binding site" evidence="1">
    <location>
        <position position="135"/>
    </location>
    <ligand>
        <name>Ca(2+)</name>
        <dbReference type="ChEBI" id="CHEBI:29108"/>
    </ligand>
</feature>
<dbReference type="GO" id="GO:0008240">
    <property type="term" value="F:tripeptidyl-peptidase activity"/>
    <property type="evidence" value="ECO:0007669"/>
    <property type="project" value="TreeGrafter"/>
</dbReference>
<proteinExistence type="predicted"/>
<feature type="binding site" evidence="1">
    <location>
        <position position="117"/>
    </location>
    <ligand>
        <name>Ca(2+)</name>
        <dbReference type="ChEBI" id="CHEBI:29108"/>
    </ligand>
</feature>
<dbReference type="PANTHER" id="PTHR14218">
    <property type="entry name" value="PROTEASE S8 TRIPEPTIDYL PEPTIDASE I CLN2"/>
    <property type="match status" value="1"/>
</dbReference>
<keyword evidence="4" id="KW-1185">Reference proteome</keyword>
<evidence type="ECO:0000313" key="3">
    <source>
        <dbReference type="EMBL" id="KDQ15076.1"/>
    </source>
</evidence>
<evidence type="ECO:0000259" key="2">
    <source>
        <dbReference type="PROSITE" id="PS51695"/>
    </source>
</evidence>
<dbReference type="GO" id="GO:0006508">
    <property type="term" value="P:proteolysis"/>
    <property type="evidence" value="ECO:0007669"/>
    <property type="project" value="InterPro"/>
</dbReference>
<dbReference type="OrthoDB" id="409122at2759"/>
<keyword evidence="1" id="KW-0106">Calcium</keyword>
<dbReference type="Gene3D" id="3.40.50.200">
    <property type="entry name" value="Peptidase S8/S53 domain"/>
    <property type="match status" value="1"/>
</dbReference>
<dbReference type="GO" id="GO:0004252">
    <property type="term" value="F:serine-type endopeptidase activity"/>
    <property type="evidence" value="ECO:0007669"/>
    <property type="project" value="InterPro"/>
</dbReference>
<organism evidence="3 4">
    <name type="scientific">Botryobasidium botryosum (strain FD-172 SS1)</name>
    <dbReference type="NCBI Taxonomy" id="930990"/>
    <lineage>
        <taxon>Eukaryota</taxon>
        <taxon>Fungi</taxon>
        <taxon>Dikarya</taxon>
        <taxon>Basidiomycota</taxon>
        <taxon>Agaricomycotina</taxon>
        <taxon>Agaricomycetes</taxon>
        <taxon>Cantharellales</taxon>
        <taxon>Botryobasidiaceae</taxon>
        <taxon>Botryobasidium</taxon>
    </lineage>
</organism>
<dbReference type="PROSITE" id="PS51695">
    <property type="entry name" value="SEDOLISIN"/>
    <property type="match status" value="1"/>
</dbReference>
<protein>
    <recommendedName>
        <fullName evidence="2">Peptidase S53 domain-containing protein</fullName>
    </recommendedName>
</protein>
<dbReference type="InterPro" id="IPR030400">
    <property type="entry name" value="Sedolisin_dom"/>
</dbReference>
<comment type="cofactor">
    <cofactor evidence="1">
        <name>Ca(2+)</name>
        <dbReference type="ChEBI" id="CHEBI:29108"/>
    </cofactor>
    <text evidence="1">Binds 1 Ca(2+) ion per subunit.</text>
</comment>
<sequence length="157" mass="16419">MTCPWVTGIGGTETKPNLTVFDPEQASACGGGFSDLFPLPEYQNQMMRGYSDISTNADSRIYAADGVFSELGGTFVGGAVVGATFALINDARLAAGKGPIGFVNPMLYKNAQALNDIMRGNNPGCGTPGFSAVPGWDPITGLGTPDFKKLLDLFLSQ</sequence>
<dbReference type="AlphaFoldDB" id="A0A067MU17"/>
<accession>A0A067MU17</accession>
<evidence type="ECO:0000256" key="1">
    <source>
        <dbReference type="PROSITE-ProRule" id="PRU01032"/>
    </source>
</evidence>
<name>A0A067MU17_BOTB1</name>
<feature type="binding site" evidence="1">
    <location>
        <position position="137"/>
    </location>
    <ligand>
        <name>Ca(2+)</name>
        <dbReference type="ChEBI" id="CHEBI:29108"/>
    </ligand>
</feature>
<keyword evidence="1" id="KW-0479">Metal-binding</keyword>
<feature type="binding site" evidence="1">
    <location>
        <position position="116"/>
    </location>
    <ligand>
        <name>Ca(2+)</name>
        <dbReference type="ChEBI" id="CHEBI:29108"/>
    </ligand>
</feature>
<dbReference type="PANTHER" id="PTHR14218:SF19">
    <property type="entry name" value="SERINE PROTEASE AORO, PUTATIVE (AFU_ORTHOLOGUE AFUA_6G10250)-RELATED"/>
    <property type="match status" value="1"/>
</dbReference>
<comment type="caution">
    <text evidence="1">Lacks conserved residue(s) required for the propagation of feature annotation.</text>
</comment>